<dbReference type="FunFam" id="1.25.40.790:FF:000001">
    <property type="entry name" value="Ccr4-not transcription complex subunit 1 isoform"/>
    <property type="match status" value="1"/>
</dbReference>
<feature type="domain" description="CCR4-NOT transcription complex subunit 1-like NOT1 connector" evidence="13">
    <location>
        <begin position="1442"/>
        <end position="1646"/>
    </location>
</feature>
<evidence type="ECO:0000313" key="14">
    <source>
        <dbReference type="EMBL" id="QQP41258.1"/>
    </source>
</evidence>
<dbReference type="Gene3D" id="1.25.40.840">
    <property type="entry name" value="CCR4-NOT transcription complex subunit 1 TTP binding domain"/>
    <property type="match status" value="1"/>
</dbReference>
<feature type="compositionally biased region" description="Polar residues" evidence="7">
    <location>
        <begin position="499"/>
        <end position="509"/>
    </location>
</feature>
<dbReference type="GO" id="GO:0005634">
    <property type="term" value="C:nucleus"/>
    <property type="evidence" value="ECO:0007669"/>
    <property type="project" value="UniProtKB-SubCell"/>
</dbReference>
<evidence type="ECO:0000259" key="11">
    <source>
        <dbReference type="Pfam" id="PF16417"/>
    </source>
</evidence>
<keyword evidence="3" id="KW-0805">Transcription regulation</keyword>
<gene>
    <name evidence="14" type="ORF">FKW44_015565</name>
</gene>
<feature type="region of interest" description="Disordered" evidence="7">
    <location>
        <begin position="1041"/>
        <end position="1106"/>
    </location>
</feature>
<dbReference type="Pfam" id="PF16418">
    <property type="entry name" value="CNOT1_HEAT"/>
    <property type="match status" value="1"/>
</dbReference>
<keyword evidence="5" id="KW-0539">Nucleus</keyword>
<dbReference type="Pfam" id="PF12842">
    <property type="entry name" value="DUF3819"/>
    <property type="match status" value="1"/>
</dbReference>
<evidence type="ECO:0000256" key="5">
    <source>
        <dbReference type="ARBA" id="ARBA00023242"/>
    </source>
</evidence>
<dbReference type="GO" id="GO:0017148">
    <property type="term" value="P:negative regulation of translation"/>
    <property type="evidence" value="ECO:0007669"/>
    <property type="project" value="InterPro"/>
</dbReference>
<evidence type="ECO:0000256" key="6">
    <source>
        <dbReference type="ARBA" id="ARBA00025717"/>
    </source>
</evidence>
<dbReference type="Pfam" id="PF04054">
    <property type="entry name" value="Not1"/>
    <property type="match status" value="1"/>
</dbReference>
<dbReference type="FunFam" id="1.25.40.840:FF:000001">
    <property type="entry name" value="Ccr4-not transcription complex subunit 1 isoform"/>
    <property type="match status" value="1"/>
</dbReference>
<feature type="compositionally biased region" description="Pro residues" evidence="7">
    <location>
        <begin position="453"/>
        <end position="465"/>
    </location>
</feature>
<evidence type="ECO:0000259" key="8">
    <source>
        <dbReference type="Pfam" id="PF04054"/>
    </source>
</evidence>
<feature type="compositionally biased region" description="Low complexity" evidence="7">
    <location>
        <begin position="2130"/>
        <end position="2145"/>
    </location>
</feature>
<dbReference type="FunFam" id="1.25.40.180:FF:000005">
    <property type="entry name" value="Ccr4-not transcription complex subunit 1 isoform"/>
    <property type="match status" value="1"/>
</dbReference>
<dbReference type="CDD" id="cd20710">
    <property type="entry name" value="NOT1_connector"/>
    <property type="match status" value="1"/>
</dbReference>
<evidence type="ECO:0000256" key="3">
    <source>
        <dbReference type="ARBA" id="ARBA00023015"/>
    </source>
</evidence>
<feature type="region of interest" description="Disordered" evidence="7">
    <location>
        <begin position="733"/>
        <end position="781"/>
    </location>
</feature>
<dbReference type="Proteomes" id="UP000595437">
    <property type="component" value="Chromosome 10"/>
</dbReference>
<sequence>SSIELLPFLGPSESVQLLSSTLVDNSSSSMASKLLDGSIPDVIRELGYQFTSSSDNCRELLTKLCRGQEIPGPMVARIIGVMVRTSSGLEDNSSGSSIWDKDSGSSSSKLEGSCSSWNIDVFIKVVNELQTTLNWKEIIYELDYPGFFVPDRGGLMLLIKALRLGLQAQGIQGPFPTSLTLPAMPTKPRNILLRGPQPPLSGFRGSQGTARPTKQGKLVDSLLYLAEHGQSHIVSELFKFPQSACPDVLALSLLQINTPITALRRDLLSHLFTVFLTNHPNSLVILAHAWHMPNFKVIVIQAMDEYYRKAAEEGDCEHSRLSRILDVAQDLKALSVMLNAQPIPFIIDLAVLASRREYLKLEKWLTDQMMDHGEASVKAVVQYLSRKIPSILGSGPLKEEFLLKSNIPPEALPIILLCLQQVLTNGARLSPELRESIFTMVTNCQGLLNRRQQPPPPVVLRPPSRPSGLLLEPAGNPPSSSANARNRNSGTMFHEASFPPNSNNNTTASVGAPGSPSRMFLEGSQQQLGLMPPPHHVLAGSNATPSSSTSGMQTGIEQLRQGNIANLLPDMCGPVSKEIEDETNSYFQRIYNRPPYPTLSIDEVLDLLKKFQDSPNARDRSLFNCMIKNLFEEYQFFYQYPDAELHTTSQLFGGIIERGLVPTIPLGIALRYVLEALRKRLDSKLYVFGITALDRFKNRLKDYPQYCQHISCIAHFKDFPPHLIEWVDFGSRSQVPPGEPQGPVGRRSEIEPPASTGSKTVTTSSSSSTIVRPSTLGGRPSIANTTNIDTLINARQQQQASHSELVVPSVEIQDKIAFIFNNLSLMNMQQKASDLRDQLKDDVYTVWLAQYLVMKRASIEPNFHNVYSSFLEVLGMNSLYKDVIKETYHNIRILLRSDKVQFSCSDRTLLKNLGHWLGLMTLARNRPVLMLELDTKPLIIEAYHNGQHELFYIVPFIAKVMESCARSKVFKPPCPWTMGIMNLLAELHQEHDLKLNLKFEIEVLCKTLNLDLNTLNPGSLLKDYDRLHKILNVKNFSLQHHQSSAQQQQQIQAAPPPMTATTQQQQQQTTTQQQLVQMPPSSKEPSFGHKLEHGGPPFGNPPVIQPGSAGAGMGAALVATPVMNLMSAGGAGPHHRLYEGHPPEGDLLNQSNSQQQQNHGVTPPTLVRPSEPKFHFTDINTSNLNGIVPHISVDSRLTLLRDQPDLIQLIKLAIEKSIQEWASPVIDRAIKIALSTCEQIVKKDCALDHDENRLRQSAHYMVRNLTAGMAMITCRDQLLLSIKTHLKNFMITLGRNLTPNQTEAIEMTVSVIANDNVELACAFIQKKAIEKAIPEIDKRLKGEYDNRILARKEGRRYWDGSALAYQAERMPEMIRLKVGPVSQQQNAVYEEFAHNIPGFKPLTDREILAISPKPLVVDPVTLPRSNGPPATAAAAPSEDCIAILDEVYSKLEPFVANASGLPNSPHMGNLHALVQNLAVSRSSKEVASISLLIHKAVESLLEGLTPNLPVETENLARYRDANLLVLRALSDPRAFGLNWTSRQVTLALIEAREDLRYNLDAVDILIRSGLVCLLDYDKTLSQAMQGGENVIATAFAMHLCKIYLIDDRSNAHIIESDLFGTIETLQKISTNSPRPPDGIISLMEMIKMSSERLEQNLAMAGPTGQLHSGIQQAREFGDPRGLLEKTEFLLREWVNAYHSPDAGKDSRQAFFIFVKRMNEHGILKTDDLITRFFRMSTQMCVDLCYRALAEQSNSPTLVRAKCFHTLDAYVRLITLLVKHSGETQNTVTKVNLLNKVLGIVAGVLLIDHDVRNTGFQQLPYHRIFIMLFLELTAPDHILASINYQVLMAYSNMLHLLRPAKAPGFAYAWLEIVSHRVFMQQVLVNSPQAKSWPMYAQLLADLFKFLAPFLRNAELAKSVQRLFRGTQRVLLVLLHDFPDFLGDYHYTFCDVIPPNCIQMRNLILSAFPRTMRLPDPFMPNLKVDMLPEISIAPRMCANYSAMLKPSFKKELDSYLKNRGPVSFLVEVRSHLVLNESSSANRYNIQMINALVMHVGISAINYIRSKQLAPNMATIAHSSHMDIFQNLAVDLETEGRYLFLNCIANQLRYPNSHTHYFSCTLLYLLRRPTTRPSRSKSRVCSSRGSSSIDHTPGDSSSPSSSSSKTQTTSSGLMTLCTAHQRSGSYLSPWQGPAWCPHFQGKTETMKARLHKYRTAVYYFI</sequence>
<feature type="region of interest" description="Disordered" evidence="7">
    <location>
        <begin position="87"/>
        <end position="106"/>
    </location>
</feature>
<dbReference type="Pfam" id="PF16415">
    <property type="entry name" value="CNOT1_CAF1_bind"/>
    <property type="match status" value="1"/>
</dbReference>
<feature type="domain" description="CCR4-NOT transcription complex subunit 1" evidence="9">
    <location>
        <begin position="1204"/>
        <end position="1348"/>
    </location>
</feature>
<feature type="non-terminal residue" evidence="14">
    <location>
        <position position="2218"/>
    </location>
</feature>
<feature type="compositionally biased region" description="Polar residues" evidence="7">
    <location>
        <begin position="1075"/>
        <end position="1084"/>
    </location>
</feature>
<proteinExistence type="inferred from homology"/>
<dbReference type="GO" id="GO:0000932">
    <property type="term" value="C:P-body"/>
    <property type="evidence" value="ECO:0007669"/>
    <property type="project" value="TreeGrafter"/>
</dbReference>
<dbReference type="OrthoDB" id="1933107at2759"/>
<protein>
    <submittedName>
        <fullName evidence="14">CCR4NOT transcription complex_ subunit 1</fullName>
    </submittedName>
</protein>
<dbReference type="PANTHER" id="PTHR13162">
    <property type="entry name" value="CCR4-NOT TRANSCRIPTION COMPLEX"/>
    <property type="match status" value="1"/>
</dbReference>
<evidence type="ECO:0000259" key="13">
    <source>
        <dbReference type="Pfam" id="PF23590"/>
    </source>
</evidence>
<feature type="domain" description="CCR4-Not complex component Not1 C-terminal" evidence="8">
    <location>
        <begin position="1830"/>
        <end position="2126"/>
    </location>
</feature>
<feature type="domain" description="CCR4-NOT transcription complex subunit 1 TTP binding" evidence="11">
    <location>
        <begin position="561"/>
        <end position="735"/>
    </location>
</feature>
<dbReference type="InterPro" id="IPR024557">
    <property type="entry name" value="CNOT1_dom_4"/>
</dbReference>
<dbReference type="InterPro" id="IPR032193">
    <property type="entry name" value="CNOT1_TTP_bind"/>
</dbReference>
<dbReference type="InterPro" id="IPR007196">
    <property type="entry name" value="CCR4-Not_Not1_C"/>
</dbReference>
<feature type="region of interest" description="Disordered" evidence="7">
    <location>
        <begin position="448"/>
        <end position="509"/>
    </location>
</feature>
<dbReference type="InterPro" id="IPR040398">
    <property type="entry name" value="Not1"/>
</dbReference>
<accession>A0A7T8JZU0</accession>
<feature type="compositionally biased region" description="Low complexity" evidence="7">
    <location>
        <begin position="466"/>
        <end position="490"/>
    </location>
</feature>
<feature type="region of interest" description="Disordered" evidence="7">
    <location>
        <begin position="2130"/>
        <end position="2166"/>
    </location>
</feature>
<dbReference type="InterPro" id="IPR038535">
    <property type="entry name" value="CNOT1_TTP_bind_sf"/>
</dbReference>
<feature type="domain" description="CCR4-NOT transcription complex subunit 1 HEAT repeat" evidence="12">
    <location>
        <begin position="266"/>
        <end position="420"/>
    </location>
</feature>
<evidence type="ECO:0000259" key="10">
    <source>
        <dbReference type="Pfam" id="PF16415"/>
    </source>
</evidence>
<dbReference type="Pfam" id="PF16417">
    <property type="entry name" value="CNOT1_TTP_bind"/>
    <property type="match status" value="1"/>
</dbReference>
<name>A0A7T8JZU0_CALRO</name>
<feature type="compositionally biased region" description="Low complexity" evidence="7">
    <location>
        <begin position="1045"/>
        <end position="1074"/>
    </location>
</feature>
<organism evidence="14 15">
    <name type="scientific">Caligus rogercresseyi</name>
    <name type="common">Sea louse</name>
    <dbReference type="NCBI Taxonomy" id="217165"/>
    <lineage>
        <taxon>Eukaryota</taxon>
        <taxon>Metazoa</taxon>
        <taxon>Ecdysozoa</taxon>
        <taxon>Arthropoda</taxon>
        <taxon>Crustacea</taxon>
        <taxon>Multicrustacea</taxon>
        <taxon>Hexanauplia</taxon>
        <taxon>Copepoda</taxon>
        <taxon>Siphonostomatoida</taxon>
        <taxon>Caligidae</taxon>
        <taxon>Caligus</taxon>
    </lineage>
</organism>
<dbReference type="InterPro" id="IPR032191">
    <property type="entry name" value="CNOT1_CAF1_bind"/>
</dbReference>
<dbReference type="GO" id="GO:0030015">
    <property type="term" value="C:CCR4-NOT core complex"/>
    <property type="evidence" value="ECO:0007669"/>
    <property type="project" value="InterPro"/>
</dbReference>
<dbReference type="InterPro" id="IPR055454">
    <property type="entry name" value="CNOT1-like_NOT1_connector"/>
</dbReference>
<evidence type="ECO:0000256" key="4">
    <source>
        <dbReference type="ARBA" id="ARBA00023163"/>
    </source>
</evidence>
<evidence type="ECO:0000259" key="12">
    <source>
        <dbReference type="Pfam" id="PF16418"/>
    </source>
</evidence>
<reference evidence="15" key="1">
    <citation type="submission" date="2021-01" db="EMBL/GenBank/DDBJ databases">
        <title>Caligus Genome Assembly.</title>
        <authorList>
            <person name="Gallardo-Escarate C."/>
        </authorList>
    </citation>
    <scope>NUCLEOTIDE SEQUENCE [LARGE SCALE GENOMIC DNA]</scope>
</reference>
<evidence type="ECO:0000256" key="7">
    <source>
        <dbReference type="SAM" id="MobiDB-lite"/>
    </source>
</evidence>
<dbReference type="Gene3D" id="1.25.40.790">
    <property type="match status" value="1"/>
</dbReference>
<evidence type="ECO:0000256" key="2">
    <source>
        <dbReference type="ARBA" id="ARBA00022491"/>
    </source>
</evidence>
<evidence type="ECO:0000259" key="9">
    <source>
        <dbReference type="Pfam" id="PF12842"/>
    </source>
</evidence>
<feature type="compositionally biased region" description="Low complexity" evidence="7">
    <location>
        <begin position="755"/>
        <end position="775"/>
    </location>
</feature>
<comment type="subcellular location">
    <subcellularLocation>
        <location evidence="1">Nucleus</location>
    </subcellularLocation>
</comment>
<comment type="similarity">
    <text evidence="6">Belongs to the CNOT1 family.</text>
</comment>
<feature type="compositionally biased region" description="Low complexity" evidence="7">
    <location>
        <begin position="1149"/>
        <end position="1158"/>
    </location>
</feature>
<dbReference type="PANTHER" id="PTHR13162:SF8">
    <property type="entry name" value="CCR4-NOT TRANSCRIPTION COMPLEX SUBUNIT 1"/>
    <property type="match status" value="1"/>
</dbReference>
<evidence type="ECO:0000313" key="15">
    <source>
        <dbReference type="Proteomes" id="UP000595437"/>
    </source>
</evidence>
<dbReference type="GO" id="GO:0060090">
    <property type="term" value="F:molecular adaptor activity"/>
    <property type="evidence" value="ECO:0007669"/>
    <property type="project" value="TreeGrafter"/>
</dbReference>
<keyword evidence="2" id="KW-0678">Repressor</keyword>
<dbReference type="GO" id="GO:0000288">
    <property type="term" value="P:nuclear-transcribed mRNA catabolic process, deadenylation-dependent decay"/>
    <property type="evidence" value="ECO:0007669"/>
    <property type="project" value="TreeGrafter"/>
</dbReference>
<dbReference type="InterPro" id="IPR032194">
    <property type="entry name" value="CNOT1_HEAT"/>
</dbReference>
<dbReference type="Pfam" id="PF23590">
    <property type="entry name" value="NOT1_connector"/>
    <property type="match status" value="1"/>
</dbReference>
<feature type="region of interest" description="Disordered" evidence="7">
    <location>
        <begin position="1133"/>
        <end position="1167"/>
    </location>
</feature>
<dbReference type="Gene3D" id="1.25.40.800">
    <property type="match status" value="1"/>
</dbReference>
<feature type="compositionally biased region" description="Low complexity" evidence="7">
    <location>
        <begin position="2153"/>
        <end position="2166"/>
    </location>
</feature>
<keyword evidence="4" id="KW-0804">Transcription</keyword>
<keyword evidence="15" id="KW-1185">Reference proteome</keyword>
<feature type="domain" description="CCR4-NOT transcription complex subunit 1 CAF1-binding" evidence="10">
    <location>
        <begin position="807"/>
        <end position="1027"/>
    </location>
</feature>
<dbReference type="Gene3D" id="1.25.40.180">
    <property type="match status" value="1"/>
</dbReference>
<evidence type="ECO:0000256" key="1">
    <source>
        <dbReference type="ARBA" id="ARBA00004123"/>
    </source>
</evidence>
<dbReference type="EMBL" id="CP045899">
    <property type="protein sequence ID" value="QQP41258.1"/>
    <property type="molecule type" value="Genomic_DNA"/>
</dbReference>